<dbReference type="Gene3D" id="1.25.40.10">
    <property type="entry name" value="Tetratricopeptide repeat domain"/>
    <property type="match status" value="1"/>
</dbReference>
<keyword evidence="6 8" id="KW-0472">Membrane</keyword>
<feature type="compositionally biased region" description="Polar residues" evidence="7">
    <location>
        <begin position="159"/>
        <end position="184"/>
    </location>
</feature>
<comment type="caution">
    <text evidence="10">The sequence shown here is derived from an EMBL/GenBank/DDBJ whole genome shotgun (WGS) entry which is preliminary data.</text>
</comment>
<evidence type="ECO:0000313" key="10">
    <source>
        <dbReference type="EMBL" id="GCE13974.1"/>
    </source>
</evidence>
<feature type="compositionally biased region" description="Basic and acidic residues" evidence="7">
    <location>
        <begin position="189"/>
        <end position="200"/>
    </location>
</feature>
<feature type="transmembrane region" description="Helical" evidence="8">
    <location>
        <begin position="363"/>
        <end position="382"/>
    </location>
</feature>
<accession>A0A402A491</accession>
<gene>
    <name evidence="10" type="ORF">KTT_38330</name>
</gene>
<protein>
    <recommendedName>
        <fullName evidence="9">Peptidase S54 rhomboid domain-containing protein</fullName>
    </recommendedName>
</protein>
<reference evidence="11" key="1">
    <citation type="submission" date="2018-12" db="EMBL/GenBank/DDBJ databases">
        <title>Tengunoibacter tsumagoiensis gen. nov., sp. nov., Dictyobacter kobayashii sp. nov., D. alpinus sp. nov., and D. joshuensis sp. nov. and description of Dictyobacteraceae fam. nov. within the order Ktedonobacterales isolated from Tengu-no-mugimeshi.</title>
        <authorList>
            <person name="Wang C.M."/>
            <person name="Zheng Y."/>
            <person name="Sakai Y."/>
            <person name="Toyoda A."/>
            <person name="Minakuchi Y."/>
            <person name="Abe K."/>
            <person name="Yokota A."/>
            <person name="Yabe S."/>
        </authorList>
    </citation>
    <scope>NUCLEOTIDE SEQUENCE [LARGE SCALE GENOMIC DNA]</scope>
    <source>
        <strain evidence="11">Uno3</strain>
    </source>
</reference>
<dbReference type="GO" id="GO:0004252">
    <property type="term" value="F:serine-type endopeptidase activity"/>
    <property type="evidence" value="ECO:0007669"/>
    <property type="project" value="InterPro"/>
</dbReference>
<organism evidence="10 11">
    <name type="scientific">Tengunoibacter tsumagoiensis</name>
    <dbReference type="NCBI Taxonomy" id="2014871"/>
    <lineage>
        <taxon>Bacteria</taxon>
        <taxon>Bacillati</taxon>
        <taxon>Chloroflexota</taxon>
        <taxon>Ktedonobacteria</taxon>
        <taxon>Ktedonobacterales</taxon>
        <taxon>Dictyobacteraceae</taxon>
        <taxon>Tengunoibacter</taxon>
    </lineage>
</organism>
<dbReference type="InterPro" id="IPR050925">
    <property type="entry name" value="Rhomboid_protease_S54"/>
</dbReference>
<feature type="transmembrane region" description="Helical" evidence="8">
    <location>
        <begin position="338"/>
        <end position="356"/>
    </location>
</feature>
<evidence type="ECO:0000256" key="6">
    <source>
        <dbReference type="ARBA" id="ARBA00023136"/>
    </source>
</evidence>
<dbReference type="SUPFAM" id="SSF144091">
    <property type="entry name" value="Rhomboid-like"/>
    <property type="match status" value="1"/>
</dbReference>
<feature type="transmembrane region" description="Helical" evidence="8">
    <location>
        <begin position="217"/>
        <end position="236"/>
    </location>
</feature>
<name>A0A402A491_9CHLR</name>
<dbReference type="Pfam" id="PF01694">
    <property type="entry name" value="Rhomboid"/>
    <property type="match status" value="1"/>
</dbReference>
<evidence type="ECO:0000256" key="1">
    <source>
        <dbReference type="ARBA" id="ARBA00004141"/>
    </source>
</evidence>
<dbReference type="EMBL" id="BIFR01000001">
    <property type="protein sequence ID" value="GCE13974.1"/>
    <property type="molecule type" value="Genomic_DNA"/>
</dbReference>
<evidence type="ECO:0000256" key="7">
    <source>
        <dbReference type="SAM" id="MobiDB-lite"/>
    </source>
</evidence>
<feature type="transmembrane region" description="Helical" evidence="8">
    <location>
        <begin position="268"/>
        <end position="295"/>
    </location>
</feature>
<feature type="transmembrane region" description="Helical" evidence="8">
    <location>
        <begin position="388"/>
        <end position="409"/>
    </location>
</feature>
<evidence type="ECO:0000256" key="5">
    <source>
        <dbReference type="ARBA" id="ARBA00022989"/>
    </source>
</evidence>
<keyword evidence="5 8" id="KW-1133">Transmembrane helix</keyword>
<feature type="domain" description="Peptidase S54 rhomboid" evidence="9">
    <location>
        <begin position="266"/>
        <end position="410"/>
    </location>
</feature>
<dbReference type="AlphaFoldDB" id="A0A402A491"/>
<proteinExistence type="inferred from homology"/>
<evidence type="ECO:0000256" key="3">
    <source>
        <dbReference type="ARBA" id="ARBA00022692"/>
    </source>
</evidence>
<dbReference type="SUPFAM" id="SSF48452">
    <property type="entry name" value="TPR-like"/>
    <property type="match status" value="1"/>
</dbReference>
<keyword evidence="11" id="KW-1185">Reference proteome</keyword>
<dbReference type="PANTHER" id="PTHR43731">
    <property type="entry name" value="RHOMBOID PROTEASE"/>
    <property type="match status" value="1"/>
</dbReference>
<evidence type="ECO:0000256" key="2">
    <source>
        <dbReference type="ARBA" id="ARBA00009045"/>
    </source>
</evidence>
<evidence type="ECO:0000259" key="9">
    <source>
        <dbReference type="Pfam" id="PF01694"/>
    </source>
</evidence>
<evidence type="ECO:0000313" key="11">
    <source>
        <dbReference type="Proteomes" id="UP000287352"/>
    </source>
</evidence>
<dbReference type="Proteomes" id="UP000287352">
    <property type="component" value="Unassembled WGS sequence"/>
</dbReference>
<keyword evidence="4" id="KW-0378">Hydrolase</keyword>
<keyword evidence="3 8" id="KW-0812">Transmembrane</keyword>
<dbReference type="RefSeq" id="WP_126581458.1">
    <property type="nucleotide sequence ID" value="NZ_BIFR01000001.1"/>
</dbReference>
<feature type="transmembrane region" description="Helical" evidence="8">
    <location>
        <begin position="307"/>
        <end position="326"/>
    </location>
</feature>
<dbReference type="Gene3D" id="1.20.1540.10">
    <property type="entry name" value="Rhomboid-like"/>
    <property type="match status" value="1"/>
</dbReference>
<sequence>MEAQTEIQTYLEQGKQALAAGKGRDAAIAYAHGAQIEPNNPLVHLGLAEANLALGNYGVVQMACRRVQELQTPDGLDSKIAQALLDLLDRRYERALQNVDAAIEIEPGIAYLHALRSYLLRATGQDYDANLARARATRLSYGGRFENCFPVVDVKGSSRSTPTALPGSNSNQDSATVAQQVQLPPQTPEQRREEKQWKRPDGMRRTMIRTRYTLSQYPFLLTFTLIAINVVVYLLVGLNYHNLLAFDGVQIFFAGGQNSYYIQQTGEYWRIFVAMFLHFDITHLGLNMLSLFFIGRGAEVFYGKWRYLVIYLGSGVLGGLVTYFYYLQPQYANTVSAGASGAIFGVFGALGVFYMVNRRALGVYGRGAIGNWAFWLLINMAWGFNSPSIGIVDHIAGLVIGMIIAFLLIPRGRRIHL</sequence>
<comment type="similarity">
    <text evidence="2">Belongs to the peptidase S54 family.</text>
</comment>
<dbReference type="GO" id="GO:0016020">
    <property type="term" value="C:membrane"/>
    <property type="evidence" value="ECO:0007669"/>
    <property type="project" value="UniProtKB-SubCell"/>
</dbReference>
<dbReference type="PANTHER" id="PTHR43731:SF14">
    <property type="entry name" value="PRESENILIN-ASSOCIATED RHOMBOID-LIKE PROTEIN, MITOCHONDRIAL"/>
    <property type="match status" value="1"/>
</dbReference>
<evidence type="ECO:0000256" key="8">
    <source>
        <dbReference type="SAM" id="Phobius"/>
    </source>
</evidence>
<dbReference type="OrthoDB" id="9813074at2"/>
<dbReference type="InterPro" id="IPR022764">
    <property type="entry name" value="Peptidase_S54_rhomboid_dom"/>
</dbReference>
<comment type="subcellular location">
    <subcellularLocation>
        <location evidence="1">Membrane</location>
        <topology evidence="1">Multi-pass membrane protein</topology>
    </subcellularLocation>
</comment>
<dbReference type="InterPro" id="IPR035952">
    <property type="entry name" value="Rhomboid-like_sf"/>
</dbReference>
<feature type="region of interest" description="Disordered" evidence="7">
    <location>
        <begin position="159"/>
        <end position="200"/>
    </location>
</feature>
<dbReference type="InterPro" id="IPR011990">
    <property type="entry name" value="TPR-like_helical_dom_sf"/>
</dbReference>
<evidence type="ECO:0000256" key="4">
    <source>
        <dbReference type="ARBA" id="ARBA00022801"/>
    </source>
</evidence>